<sequence length="240" mass="26090">MVKKYALLTGASGGIGNAIARQLIKDDYAVYLHYYKNGEGLKQLQEEYKNHEIFLIKADLSISDGVNELLNQVHHPIDSLILNSGNSYVGLVTDMAIEEVTTMIQLHMTSPFLITQAILPKMISNKSGNIVFITSIWGEIGASCEALYSMVKGGQNTLVKALAKELAPSNIRVNAVAPGAINTSMLHVLDESDLGALIEEIPMGRLGKPEEIAHSVQFLLSKQASYINGQIISVNGAWHT</sequence>
<dbReference type="InterPro" id="IPR050259">
    <property type="entry name" value="SDR"/>
</dbReference>
<dbReference type="PANTHER" id="PTHR42879">
    <property type="entry name" value="3-OXOACYL-(ACYL-CARRIER-PROTEIN) REDUCTASE"/>
    <property type="match status" value="1"/>
</dbReference>
<dbReference type="Gene3D" id="3.40.50.720">
    <property type="entry name" value="NAD(P)-binding Rossmann-like Domain"/>
    <property type="match status" value="1"/>
</dbReference>
<keyword evidence="2" id="KW-0560">Oxidoreductase</keyword>
<dbReference type="PANTHER" id="PTHR42879:SF2">
    <property type="entry name" value="3-OXOACYL-[ACYL-CARRIER-PROTEIN] REDUCTASE FABG"/>
    <property type="match status" value="1"/>
</dbReference>
<dbReference type="AlphaFoldDB" id="A0A6M0Q1N3"/>
<accession>A0A6M0Q1N3</accession>
<dbReference type="Pfam" id="PF13561">
    <property type="entry name" value="adh_short_C2"/>
    <property type="match status" value="1"/>
</dbReference>
<evidence type="ECO:0000256" key="2">
    <source>
        <dbReference type="ARBA" id="ARBA00023002"/>
    </source>
</evidence>
<dbReference type="NCBIfam" id="NF047420">
    <property type="entry name" value="EF_P_mod_YmfI"/>
    <property type="match status" value="1"/>
</dbReference>
<comment type="caution">
    <text evidence="3">The sequence shown here is derived from an EMBL/GenBank/DDBJ whole genome shotgun (WGS) entry which is preliminary data.</text>
</comment>
<comment type="similarity">
    <text evidence="1">Belongs to the short-chain dehydrogenases/reductases (SDR) family.</text>
</comment>
<proteinExistence type="inferred from homology"/>
<dbReference type="FunFam" id="3.40.50.720:FF:000173">
    <property type="entry name" value="3-oxoacyl-[acyl-carrier protein] reductase"/>
    <property type="match status" value="1"/>
</dbReference>
<gene>
    <name evidence="3" type="ORF">G4D63_00305</name>
</gene>
<dbReference type="EMBL" id="JAAIWM010000001">
    <property type="protein sequence ID" value="NEY70167.1"/>
    <property type="molecule type" value="Genomic_DNA"/>
</dbReference>
<dbReference type="SUPFAM" id="SSF51735">
    <property type="entry name" value="NAD(P)-binding Rossmann-fold domains"/>
    <property type="match status" value="1"/>
</dbReference>
<evidence type="ECO:0000313" key="4">
    <source>
        <dbReference type="Proteomes" id="UP000481043"/>
    </source>
</evidence>
<evidence type="ECO:0000313" key="3">
    <source>
        <dbReference type="EMBL" id="NEY70167.1"/>
    </source>
</evidence>
<protein>
    <submittedName>
        <fullName evidence="3">SDR family oxidoreductase</fullName>
    </submittedName>
</protein>
<name>A0A6M0Q1N3_9BACI</name>
<dbReference type="RefSeq" id="WP_163176538.1">
    <property type="nucleotide sequence ID" value="NZ_JAAIWM010000001.1"/>
</dbReference>
<dbReference type="InterPro" id="IPR036291">
    <property type="entry name" value="NAD(P)-bd_dom_sf"/>
</dbReference>
<evidence type="ECO:0000256" key="1">
    <source>
        <dbReference type="ARBA" id="ARBA00006484"/>
    </source>
</evidence>
<keyword evidence="4" id="KW-1185">Reference proteome</keyword>
<organism evidence="3 4">
    <name type="scientific">Bacillus mesophilus</name>
    <dbReference type="NCBI Taxonomy" id="1808955"/>
    <lineage>
        <taxon>Bacteria</taxon>
        <taxon>Bacillati</taxon>
        <taxon>Bacillota</taxon>
        <taxon>Bacilli</taxon>
        <taxon>Bacillales</taxon>
        <taxon>Bacillaceae</taxon>
        <taxon>Bacillus</taxon>
    </lineage>
</organism>
<dbReference type="GO" id="GO:0016491">
    <property type="term" value="F:oxidoreductase activity"/>
    <property type="evidence" value="ECO:0007669"/>
    <property type="project" value="UniProtKB-KW"/>
</dbReference>
<dbReference type="CDD" id="cd05233">
    <property type="entry name" value="SDR_c"/>
    <property type="match status" value="1"/>
</dbReference>
<reference evidence="3 4" key="1">
    <citation type="submission" date="2020-02" db="EMBL/GenBank/DDBJ databases">
        <title>Bacillus aquiflavi sp. nov., isolated from yellow water of strong flavor Chinese baijiu in Yibin region of China.</title>
        <authorList>
            <person name="Xie J."/>
        </authorList>
    </citation>
    <scope>NUCLEOTIDE SEQUENCE [LARGE SCALE GENOMIC DNA]</scope>
    <source>
        <strain evidence="3 4">SA4</strain>
    </source>
</reference>
<dbReference type="Proteomes" id="UP000481043">
    <property type="component" value="Unassembled WGS sequence"/>
</dbReference>
<dbReference type="PRINTS" id="PR00081">
    <property type="entry name" value="GDHRDH"/>
</dbReference>
<dbReference type="InterPro" id="IPR002347">
    <property type="entry name" value="SDR_fam"/>
</dbReference>